<reference evidence="1" key="1">
    <citation type="submission" date="2014-05" db="EMBL/GenBank/DDBJ databases">
        <authorList>
            <person name="Chronopoulou M."/>
        </authorList>
    </citation>
    <scope>NUCLEOTIDE SEQUENCE</scope>
    <source>
        <tissue evidence="1">Whole organism</tissue>
    </source>
</reference>
<name>A0A0K2T931_LEPSM</name>
<protein>
    <submittedName>
        <fullName evidence="1">Uncharacterized protein</fullName>
    </submittedName>
</protein>
<dbReference type="AlphaFoldDB" id="A0A0K2T931"/>
<evidence type="ECO:0000313" key="1">
    <source>
        <dbReference type="EMBL" id="CDW22513.1"/>
    </source>
</evidence>
<accession>A0A0K2T931</accession>
<proteinExistence type="predicted"/>
<sequence length="16" mass="1763">MSVVISRFVGRVQGEV</sequence>
<dbReference type="EMBL" id="HACA01005152">
    <property type="protein sequence ID" value="CDW22513.1"/>
    <property type="molecule type" value="Transcribed_RNA"/>
</dbReference>
<organism evidence="1">
    <name type="scientific">Lepeophtheirus salmonis</name>
    <name type="common">Salmon louse</name>
    <name type="synonym">Caligus salmonis</name>
    <dbReference type="NCBI Taxonomy" id="72036"/>
    <lineage>
        <taxon>Eukaryota</taxon>
        <taxon>Metazoa</taxon>
        <taxon>Ecdysozoa</taxon>
        <taxon>Arthropoda</taxon>
        <taxon>Crustacea</taxon>
        <taxon>Multicrustacea</taxon>
        <taxon>Hexanauplia</taxon>
        <taxon>Copepoda</taxon>
        <taxon>Siphonostomatoida</taxon>
        <taxon>Caligidae</taxon>
        <taxon>Lepeophtheirus</taxon>
    </lineage>
</organism>